<evidence type="ECO:0000313" key="2">
    <source>
        <dbReference type="Proteomes" id="UP000215914"/>
    </source>
</evidence>
<gene>
    <name evidence="1" type="ORF">HannXRQ_Chr08g0227221</name>
</gene>
<name>A0A251U648_HELAN</name>
<dbReference type="InParanoid" id="A0A251U648"/>
<dbReference type="AlphaFoldDB" id="A0A251U648"/>
<dbReference type="Proteomes" id="UP000215914">
    <property type="component" value="Chromosome 8"/>
</dbReference>
<protein>
    <submittedName>
        <fullName evidence="1">Uncharacterized protein</fullName>
    </submittedName>
</protein>
<proteinExistence type="predicted"/>
<reference evidence="2" key="1">
    <citation type="journal article" date="2017" name="Nature">
        <title>The sunflower genome provides insights into oil metabolism, flowering and Asterid evolution.</title>
        <authorList>
            <person name="Badouin H."/>
            <person name="Gouzy J."/>
            <person name="Grassa C.J."/>
            <person name="Murat F."/>
            <person name="Staton S.E."/>
            <person name="Cottret L."/>
            <person name="Lelandais-Briere C."/>
            <person name="Owens G.L."/>
            <person name="Carrere S."/>
            <person name="Mayjonade B."/>
            <person name="Legrand L."/>
            <person name="Gill N."/>
            <person name="Kane N.C."/>
            <person name="Bowers J.E."/>
            <person name="Hubner S."/>
            <person name="Bellec A."/>
            <person name="Berard A."/>
            <person name="Berges H."/>
            <person name="Blanchet N."/>
            <person name="Boniface M.C."/>
            <person name="Brunel D."/>
            <person name="Catrice O."/>
            <person name="Chaidir N."/>
            <person name="Claudel C."/>
            <person name="Donnadieu C."/>
            <person name="Faraut T."/>
            <person name="Fievet G."/>
            <person name="Helmstetter N."/>
            <person name="King M."/>
            <person name="Knapp S.J."/>
            <person name="Lai Z."/>
            <person name="Le Paslier M.C."/>
            <person name="Lippi Y."/>
            <person name="Lorenzon L."/>
            <person name="Mandel J.R."/>
            <person name="Marage G."/>
            <person name="Marchand G."/>
            <person name="Marquand E."/>
            <person name="Bret-Mestries E."/>
            <person name="Morien E."/>
            <person name="Nambeesan S."/>
            <person name="Nguyen T."/>
            <person name="Pegot-Espagnet P."/>
            <person name="Pouilly N."/>
            <person name="Raftis F."/>
            <person name="Sallet E."/>
            <person name="Schiex T."/>
            <person name="Thomas J."/>
            <person name="Vandecasteele C."/>
            <person name="Vares D."/>
            <person name="Vear F."/>
            <person name="Vautrin S."/>
            <person name="Crespi M."/>
            <person name="Mangin B."/>
            <person name="Burke J.M."/>
            <person name="Salse J."/>
            <person name="Munos S."/>
            <person name="Vincourt P."/>
            <person name="Rieseberg L.H."/>
            <person name="Langlade N.B."/>
        </authorList>
    </citation>
    <scope>NUCLEOTIDE SEQUENCE [LARGE SCALE GENOMIC DNA]</scope>
    <source>
        <strain evidence="2">cv. SF193</strain>
    </source>
</reference>
<organism evidence="1 2">
    <name type="scientific">Helianthus annuus</name>
    <name type="common">Common sunflower</name>
    <dbReference type="NCBI Taxonomy" id="4232"/>
    <lineage>
        <taxon>Eukaryota</taxon>
        <taxon>Viridiplantae</taxon>
        <taxon>Streptophyta</taxon>
        <taxon>Embryophyta</taxon>
        <taxon>Tracheophyta</taxon>
        <taxon>Spermatophyta</taxon>
        <taxon>Magnoliopsida</taxon>
        <taxon>eudicotyledons</taxon>
        <taxon>Gunneridae</taxon>
        <taxon>Pentapetalae</taxon>
        <taxon>asterids</taxon>
        <taxon>campanulids</taxon>
        <taxon>Asterales</taxon>
        <taxon>Asteraceae</taxon>
        <taxon>Asteroideae</taxon>
        <taxon>Heliantheae alliance</taxon>
        <taxon>Heliantheae</taxon>
        <taxon>Helianthus</taxon>
    </lineage>
</organism>
<keyword evidence="2" id="KW-1185">Reference proteome</keyword>
<sequence length="122" mass="13897">MSLNISIVLVDYKNRGLLGCLCSLLLYPRFTLITTPTPPLHPTSTKTLIPSLPPLISVSKLTLGFSDRRWGTIVCSEIHRYARCRSLSRNKKHLVRRLDEIEGERKIWRETKGGRRRKGQGG</sequence>
<dbReference type="EMBL" id="CM007897">
    <property type="protein sequence ID" value="OTG18818.1"/>
    <property type="molecule type" value="Genomic_DNA"/>
</dbReference>
<accession>A0A251U648</accession>
<evidence type="ECO:0000313" key="1">
    <source>
        <dbReference type="EMBL" id="OTG18818.1"/>
    </source>
</evidence>